<reference evidence="2 3" key="1">
    <citation type="journal article" date="2004" name="Proc. Natl. Acad. Sci. U.S.A.">
        <title>Genomic analysis of Bacteroides fragilis reveals extensive DNA inversions regulating cell surface adaptation.</title>
        <authorList>
            <person name="Kuwahara T."/>
            <person name="Yamashita A."/>
            <person name="Hirakawa H."/>
            <person name="Nakayama H."/>
            <person name="Toh H."/>
            <person name="Okada N."/>
            <person name="Kuhara S."/>
            <person name="Hattori M."/>
            <person name="Hayashi T."/>
            <person name="Ohnishi Y."/>
        </authorList>
    </citation>
    <scope>NUCLEOTIDE SEQUENCE [LARGE SCALE GENOMIC DNA]</scope>
    <source>
        <strain evidence="2 3">YCH46</strain>
        <plasmid evidence="3">Plasmid pBFY46</plasmid>
    </source>
</reference>
<dbReference type="Proteomes" id="UP000002197">
    <property type="component" value="Plasmid pBFY46"/>
</dbReference>
<keyword evidence="1" id="KW-0472">Membrane</keyword>
<keyword evidence="1" id="KW-0812">Transmembrane</keyword>
<dbReference type="HOGENOM" id="CLU_3076736_0_0_10"/>
<protein>
    <submittedName>
        <fullName evidence="2">Uncharacterized protein</fullName>
    </submittedName>
</protein>
<accession>Q64MB4</accession>
<keyword evidence="2" id="KW-0614">Plasmid</keyword>
<keyword evidence="1" id="KW-1133">Transmembrane helix</keyword>
<gene>
    <name evidence="2" type="ordered locus">BFp0046</name>
</gene>
<dbReference type="KEGG" id="bfr:BFp0046"/>
<name>Q64MB4_BACFR</name>
<geneLocation type="plasmid" evidence="2 3">
    <name>pBFY46</name>
</geneLocation>
<evidence type="ECO:0000256" key="1">
    <source>
        <dbReference type="SAM" id="Phobius"/>
    </source>
</evidence>
<dbReference type="AlphaFoldDB" id="Q64MB4"/>
<dbReference type="EMBL" id="AP006842">
    <property type="protein sequence ID" value="BAD51373.1"/>
    <property type="molecule type" value="Genomic_DNA"/>
</dbReference>
<sequence length="52" mass="6200">MPMKMFKKILNITIQVFVGLLKIAFFLVFYMAKFFLVFLGIFFLGILFSQRK</sequence>
<evidence type="ECO:0000313" key="2">
    <source>
        <dbReference type="EMBL" id="BAD51373.1"/>
    </source>
</evidence>
<dbReference type="PATRIC" id="fig|295405.11.peg.38"/>
<evidence type="ECO:0000313" key="3">
    <source>
        <dbReference type="Proteomes" id="UP000002197"/>
    </source>
</evidence>
<proteinExistence type="predicted"/>
<organism evidence="2 3">
    <name type="scientific">Bacteroides fragilis (strain YCH46)</name>
    <dbReference type="NCBI Taxonomy" id="295405"/>
    <lineage>
        <taxon>Bacteria</taxon>
        <taxon>Pseudomonadati</taxon>
        <taxon>Bacteroidota</taxon>
        <taxon>Bacteroidia</taxon>
        <taxon>Bacteroidales</taxon>
        <taxon>Bacteroidaceae</taxon>
        <taxon>Bacteroides</taxon>
    </lineage>
</organism>
<feature type="transmembrane region" description="Helical" evidence="1">
    <location>
        <begin position="34"/>
        <end position="50"/>
    </location>
</feature>